<dbReference type="Pfam" id="PF04347">
    <property type="entry name" value="FliO"/>
    <property type="match status" value="1"/>
</dbReference>
<comment type="similarity">
    <text evidence="8">Belongs to the FliO/MopB family.</text>
</comment>
<feature type="region of interest" description="Disordered" evidence="9">
    <location>
        <begin position="124"/>
        <end position="147"/>
    </location>
</feature>
<evidence type="ECO:0000256" key="3">
    <source>
        <dbReference type="ARBA" id="ARBA00022475"/>
    </source>
</evidence>
<organism evidence="11 12">
    <name type="scientific">Gryllotalpicola kribbensis</name>
    <dbReference type="NCBI Taxonomy" id="993084"/>
    <lineage>
        <taxon>Bacteria</taxon>
        <taxon>Bacillati</taxon>
        <taxon>Actinomycetota</taxon>
        <taxon>Actinomycetes</taxon>
        <taxon>Micrococcales</taxon>
        <taxon>Microbacteriaceae</taxon>
        <taxon>Gryllotalpicola</taxon>
    </lineage>
</organism>
<protein>
    <recommendedName>
        <fullName evidence="13">Flagellar protein</fullName>
    </recommendedName>
</protein>
<feature type="transmembrane region" description="Helical" evidence="10">
    <location>
        <begin position="6"/>
        <end position="25"/>
    </location>
</feature>
<evidence type="ECO:0000256" key="6">
    <source>
        <dbReference type="ARBA" id="ARBA00023136"/>
    </source>
</evidence>
<proteinExistence type="inferred from homology"/>
<evidence type="ECO:0000313" key="12">
    <source>
        <dbReference type="Proteomes" id="UP001500213"/>
    </source>
</evidence>
<evidence type="ECO:0000256" key="5">
    <source>
        <dbReference type="ARBA" id="ARBA00022989"/>
    </source>
</evidence>
<dbReference type="PANTHER" id="PTHR38766:SF1">
    <property type="entry name" value="FLAGELLAR PROTEIN FLIO"/>
    <property type="match status" value="1"/>
</dbReference>
<keyword evidence="7" id="KW-0975">Bacterial flagellum</keyword>
<keyword evidence="4 10" id="KW-0812">Transmembrane</keyword>
<dbReference type="InterPro" id="IPR022781">
    <property type="entry name" value="Flagellar_biosynth_FliO"/>
</dbReference>
<keyword evidence="12" id="KW-1185">Reference proteome</keyword>
<evidence type="ECO:0000256" key="10">
    <source>
        <dbReference type="SAM" id="Phobius"/>
    </source>
</evidence>
<evidence type="ECO:0008006" key="13">
    <source>
        <dbReference type="Google" id="ProtNLM"/>
    </source>
</evidence>
<name>A0ABP8AKV6_9MICO</name>
<comment type="caution">
    <text evidence="11">The sequence shown here is derived from an EMBL/GenBank/DDBJ whole genome shotgun (WGS) entry which is preliminary data.</text>
</comment>
<keyword evidence="6 10" id="KW-0472">Membrane</keyword>
<evidence type="ECO:0000256" key="2">
    <source>
        <dbReference type="ARBA" id="ARBA00004236"/>
    </source>
</evidence>
<dbReference type="PANTHER" id="PTHR38766">
    <property type="entry name" value="FLAGELLAR PROTEIN FLIO"/>
    <property type="match status" value="1"/>
</dbReference>
<keyword evidence="3" id="KW-1003">Cell membrane</keyword>
<accession>A0ABP8AKV6</accession>
<dbReference type="EMBL" id="BAABBX010000005">
    <property type="protein sequence ID" value="GAA4185647.1"/>
    <property type="molecule type" value="Genomic_DNA"/>
</dbReference>
<evidence type="ECO:0000256" key="4">
    <source>
        <dbReference type="ARBA" id="ARBA00022692"/>
    </source>
</evidence>
<sequence length="147" mass="15264">MDGALQILRVLVSLAVVFGLLWFLARRMRRGGAGATRRAAQVRVLGKAGVGGKAQVVVVEAEGRRMVLGVTEHGVSVLHDADAPALEAVDPVQAARPAASPAPLAPVVHLPSFESLLSRTQWAAPGAASRATPGTAPTRRGRRVAGR</sequence>
<comment type="subcellular location">
    <subcellularLocation>
        <location evidence="1">Bacterial flagellum basal body</location>
    </subcellularLocation>
    <subcellularLocation>
        <location evidence="2">Cell membrane</location>
    </subcellularLocation>
</comment>
<reference evidence="12" key="1">
    <citation type="journal article" date="2019" name="Int. J. Syst. Evol. Microbiol.">
        <title>The Global Catalogue of Microorganisms (GCM) 10K type strain sequencing project: providing services to taxonomists for standard genome sequencing and annotation.</title>
        <authorList>
            <consortium name="The Broad Institute Genomics Platform"/>
            <consortium name="The Broad Institute Genome Sequencing Center for Infectious Disease"/>
            <person name="Wu L."/>
            <person name="Ma J."/>
        </authorList>
    </citation>
    <scope>NUCLEOTIDE SEQUENCE [LARGE SCALE GENOMIC DNA]</scope>
    <source>
        <strain evidence="12">JCM 17593</strain>
    </source>
</reference>
<dbReference type="Proteomes" id="UP001500213">
    <property type="component" value="Unassembled WGS sequence"/>
</dbReference>
<dbReference type="RefSeq" id="WP_344774308.1">
    <property type="nucleotide sequence ID" value="NZ_BAABBX010000005.1"/>
</dbReference>
<evidence type="ECO:0000256" key="8">
    <source>
        <dbReference type="ARBA" id="ARBA00037937"/>
    </source>
</evidence>
<evidence type="ECO:0000256" key="7">
    <source>
        <dbReference type="ARBA" id="ARBA00023143"/>
    </source>
</evidence>
<gene>
    <name evidence="11" type="ORF">GCM10022288_07950</name>
</gene>
<evidence type="ECO:0000256" key="1">
    <source>
        <dbReference type="ARBA" id="ARBA00004117"/>
    </source>
</evidence>
<evidence type="ECO:0000313" key="11">
    <source>
        <dbReference type="EMBL" id="GAA4185647.1"/>
    </source>
</evidence>
<keyword evidence="5 10" id="KW-1133">Transmembrane helix</keyword>
<feature type="compositionally biased region" description="Low complexity" evidence="9">
    <location>
        <begin position="124"/>
        <end position="138"/>
    </location>
</feature>
<dbReference type="InterPro" id="IPR052205">
    <property type="entry name" value="FliO/MopB"/>
</dbReference>
<evidence type="ECO:0000256" key="9">
    <source>
        <dbReference type="SAM" id="MobiDB-lite"/>
    </source>
</evidence>